<dbReference type="SMART" id="SM00671">
    <property type="entry name" value="SEL1"/>
    <property type="match status" value="5"/>
</dbReference>
<proteinExistence type="predicted"/>
<protein>
    <submittedName>
        <fullName evidence="2">TPR repeat protein</fullName>
    </submittedName>
</protein>
<dbReference type="PANTHER" id="PTHR11102:SF160">
    <property type="entry name" value="ERAD-ASSOCIATED E3 UBIQUITIN-PROTEIN LIGASE COMPONENT HRD3"/>
    <property type="match status" value="1"/>
</dbReference>
<organism evidence="2 3">
    <name type="scientific">Chitinophaga japonensis</name>
    <name type="common">Flexibacter japonensis</name>
    <dbReference type="NCBI Taxonomy" id="104662"/>
    <lineage>
        <taxon>Bacteria</taxon>
        <taxon>Pseudomonadati</taxon>
        <taxon>Bacteroidota</taxon>
        <taxon>Chitinophagia</taxon>
        <taxon>Chitinophagales</taxon>
        <taxon>Chitinophagaceae</taxon>
        <taxon>Chitinophaga</taxon>
    </lineage>
</organism>
<keyword evidence="3" id="KW-1185">Reference proteome</keyword>
<sequence length="697" mass="79163">MMENNGLKSYLFLLELVREEDIDTLEYLYRGVQERYEQHAENTPGDLEKYLRYYPARLKSAQQLAAQWLERYPQSYAAHIILAHAVLADAYARRGALPVQHASVYSLKSLKAGMDHAAALLEAAVALSTRPFHAWLYLGHMYAVDARYGDEKEFLPEDIGVVYQLPLWYKRAEQLEPGAVSSRIAMLDALRRGHPATWDDSMQAYAYLLYNGLSAPARNEVRAAFRGHYAQYCWQHRLHPATAAQHFHIMHRLSPSMGAPALARFYWRTGEPGKAKQYFTEALTLHPEDAALLYDYADCLAAADPAAPQAVIYFRRAARYGYPAAWQRLGDIYRQGLHGQEKHIRKAVSYYHIAWREGCLEAGERLVHIFWKGHADTGAFRNRDKAVRLLKVLAQDGSGWACARLAELELEARTRDHDYSMATYYINLGIHYGSMHCYYLVGKRIYEGRLLWRGVHIVPGNFFKPNRADRKMAIDYLQKSAALGYVKAMACLARYFDRGYEEDRSPAAAADWYCKTADLDPQDRESCCYAAFRAVFYGEHKGRNLKAAARYLHQGAAVNGSECQYRLAYELLNGGFAYDRSGVLQPHLGPADARNVRMALQLYEKAADAGHVEAMYYLAAFYERHAASKADHLKAFLYFLLAAEAGKTIAQKEVGCYYLNGLAVEKNETHALFWLNMAADSGEPAARELLEKVGRQQ</sequence>
<evidence type="ECO:0000256" key="1">
    <source>
        <dbReference type="PROSITE-ProRule" id="PRU00339"/>
    </source>
</evidence>
<keyword evidence="1" id="KW-0802">TPR repeat</keyword>
<evidence type="ECO:0000313" key="3">
    <source>
        <dbReference type="Proteomes" id="UP000316778"/>
    </source>
</evidence>
<reference evidence="2 3" key="1">
    <citation type="journal article" date="2013" name="Stand. Genomic Sci.">
        <title>Genomic Encyclopedia of Type Strains, Phase I: The one thousand microbial genomes (KMG-I) project.</title>
        <authorList>
            <person name="Kyrpides N.C."/>
            <person name="Woyke T."/>
            <person name="Eisen J.A."/>
            <person name="Garrity G."/>
            <person name="Lilburn T.G."/>
            <person name="Beck B.J."/>
            <person name="Whitman W.B."/>
            <person name="Hugenholtz P."/>
            <person name="Klenk H.P."/>
        </authorList>
    </citation>
    <scope>NUCLEOTIDE SEQUENCE [LARGE SCALE GENOMIC DNA]</scope>
    <source>
        <strain evidence="2 3">DSM 13484</strain>
    </source>
</reference>
<dbReference type="PANTHER" id="PTHR11102">
    <property type="entry name" value="SEL-1-LIKE PROTEIN"/>
    <property type="match status" value="1"/>
</dbReference>
<comment type="caution">
    <text evidence="2">The sequence shown here is derived from an EMBL/GenBank/DDBJ whole genome shotgun (WGS) entry which is preliminary data.</text>
</comment>
<dbReference type="SUPFAM" id="SSF81901">
    <property type="entry name" value="HCP-like"/>
    <property type="match status" value="3"/>
</dbReference>
<evidence type="ECO:0000313" key="2">
    <source>
        <dbReference type="EMBL" id="TWI86609.1"/>
    </source>
</evidence>
<dbReference type="Pfam" id="PF08238">
    <property type="entry name" value="Sel1"/>
    <property type="match status" value="11"/>
</dbReference>
<name>A0A562SZ79_CHIJA</name>
<dbReference type="InterPro" id="IPR006597">
    <property type="entry name" value="Sel1-like"/>
</dbReference>
<dbReference type="InterPro" id="IPR019734">
    <property type="entry name" value="TPR_rpt"/>
</dbReference>
<dbReference type="Pfam" id="PF13428">
    <property type="entry name" value="TPR_14"/>
    <property type="match status" value="1"/>
</dbReference>
<dbReference type="Gene3D" id="1.25.40.10">
    <property type="entry name" value="Tetratricopeptide repeat domain"/>
    <property type="match status" value="3"/>
</dbReference>
<dbReference type="EMBL" id="VLLG01000004">
    <property type="protein sequence ID" value="TWI86609.1"/>
    <property type="molecule type" value="Genomic_DNA"/>
</dbReference>
<gene>
    <name evidence="2" type="ORF">LX66_3871</name>
</gene>
<dbReference type="Proteomes" id="UP000316778">
    <property type="component" value="Unassembled WGS sequence"/>
</dbReference>
<dbReference type="AlphaFoldDB" id="A0A562SZ79"/>
<dbReference type="RefSeq" id="WP_145716549.1">
    <property type="nucleotide sequence ID" value="NZ_BAAAFY010000004.1"/>
</dbReference>
<feature type="repeat" description="TPR" evidence="1">
    <location>
        <begin position="256"/>
        <end position="289"/>
    </location>
</feature>
<dbReference type="InterPro" id="IPR011990">
    <property type="entry name" value="TPR-like_helical_dom_sf"/>
</dbReference>
<dbReference type="OrthoDB" id="9813021at2"/>
<dbReference type="InterPro" id="IPR050767">
    <property type="entry name" value="Sel1_AlgK"/>
</dbReference>
<accession>A0A562SZ79</accession>
<dbReference type="PROSITE" id="PS50005">
    <property type="entry name" value="TPR"/>
    <property type="match status" value="1"/>
</dbReference>